<dbReference type="EMBL" id="BQNB010010068">
    <property type="protein sequence ID" value="GJS72290.1"/>
    <property type="molecule type" value="Genomic_DNA"/>
</dbReference>
<proteinExistence type="predicted"/>
<evidence type="ECO:0000313" key="3">
    <source>
        <dbReference type="Proteomes" id="UP001151760"/>
    </source>
</evidence>
<accession>A0ABQ4Y4L2</accession>
<organism evidence="2 3">
    <name type="scientific">Tanacetum coccineum</name>
    <dbReference type="NCBI Taxonomy" id="301880"/>
    <lineage>
        <taxon>Eukaryota</taxon>
        <taxon>Viridiplantae</taxon>
        <taxon>Streptophyta</taxon>
        <taxon>Embryophyta</taxon>
        <taxon>Tracheophyta</taxon>
        <taxon>Spermatophyta</taxon>
        <taxon>Magnoliopsida</taxon>
        <taxon>eudicotyledons</taxon>
        <taxon>Gunneridae</taxon>
        <taxon>Pentapetalae</taxon>
        <taxon>asterids</taxon>
        <taxon>campanulids</taxon>
        <taxon>Asterales</taxon>
        <taxon>Asteraceae</taxon>
        <taxon>Asteroideae</taxon>
        <taxon>Anthemideae</taxon>
        <taxon>Anthemidinae</taxon>
        <taxon>Tanacetum</taxon>
    </lineage>
</organism>
<reference evidence="2" key="2">
    <citation type="submission" date="2022-01" db="EMBL/GenBank/DDBJ databases">
        <authorList>
            <person name="Yamashiro T."/>
            <person name="Shiraishi A."/>
            <person name="Satake H."/>
            <person name="Nakayama K."/>
        </authorList>
    </citation>
    <scope>NUCLEOTIDE SEQUENCE</scope>
</reference>
<name>A0ABQ4Y4L2_9ASTR</name>
<feature type="region of interest" description="Disordered" evidence="1">
    <location>
        <begin position="104"/>
        <end position="126"/>
    </location>
</feature>
<comment type="caution">
    <text evidence="2">The sequence shown here is derived from an EMBL/GenBank/DDBJ whole genome shotgun (WGS) entry which is preliminary data.</text>
</comment>
<evidence type="ECO:0000313" key="2">
    <source>
        <dbReference type="EMBL" id="GJS72290.1"/>
    </source>
</evidence>
<protein>
    <submittedName>
        <fullName evidence="2">Uncharacterized protein</fullName>
    </submittedName>
</protein>
<evidence type="ECO:0000256" key="1">
    <source>
        <dbReference type="SAM" id="MobiDB-lite"/>
    </source>
</evidence>
<gene>
    <name evidence="2" type="ORF">Tco_0705131</name>
</gene>
<sequence length="385" mass="44433">MLYWFINNVHVDYVELLCEGLYYSLTHPTTLIPYPRFTEIIINHYMTKHPDISRRVHDNYHRVKNDDLVKNIFNSRKNKKATGLNIPTWKLIEEIKLTAHYQMTTSAPRTPNPKVTEGESSAQRKSTVIKLRVPPRRQDPETPIPTAAEIDVTNLAETIQMSIATQRSIVDYEARQNVEKVKAHMVDEEIKKLVEGTENKNVDEFLNDIFNDQEDPHTRIEPRSYKESLKAEKDADVVTISNDDVEEESVGDEFELRRREKGNDAPLFADKEKLLELTVIDPTPSSSSPKPKPGRFRRHKTFIQQMGGRYGYMFAHLKKHFMPRKSFHELARHLQTTMKEDLPSMVVDRVNEIAKKTVPLYVAKGLLLDKQKTQADVAAMIAEAV</sequence>
<dbReference type="Proteomes" id="UP001151760">
    <property type="component" value="Unassembled WGS sequence"/>
</dbReference>
<reference evidence="2" key="1">
    <citation type="journal article" date="2022" name="Int. J. Mol. Sci.">
        <title>Draft Genome of Tanacetum Coccineum: Genomic Comparison of Closely Related Tanacetum-Family Plants.</title>
        <authorList>
            <person name="Yamashiro T."/>
            <person name="Shiraishi A."/>
            <person name="Nakayama K."/>
            <person name="Satake H."/>
        </authorList>
    </citation>
    <scope>NUCLEOTIDE SEQUENCE</scope>
</reference>
<keyword evidence="3" id="KW-1185">Reference proteome</keyword>